<name>A0ABQ0JJW2_9VIBR</name>
<dbReference type="Proteomes" id="UP000029223">
    <property type="component" value="Unassembled WGS sequence"/>
</dbReference>
<dbReference type="EMBL" id="BBMS01000056">
    <property type="protein sequence ID" value="GAL29054.1"/>
    <property type="molecule type" value="Genomic_DNA"/>
</dbReference>
<accession>A0ABQ0JJW2</accession>
<reference evidence="2" key="2">
    <citation type="submission" date="2014-09" db="EMBL/GenBank/DDBJ databases">
        <authorList>
            <consortium name="NBRP consortium"/>
            <person name="Sawabe T."/>
            <person name="Meirelles P."/>
            <person name="Nakanishi M."/>
            <person name="Sayaka M."/>
            <person name="Hattori M."/>
            <person name="Ohkuma M."/>
        </authorList>
    </citation>
    <scope>NUCLEOTIDE SEQUENCE [LARGE SCALE GENOMIC DNA]</scope>
    <source>
        <strain evidence="2">JCM 19239</strain>
    </source>
</reference>
<evidence type="ECO:0000313" key="2">
    <source>
        <dbReference type="Proteomes" id="UP000029223"/>
    </source>
</evidence>
<reference evidence="2" key="1">
    <citation type="submission" date="2014-09" db="EMBL/GenBank/DDBJ databases">
        <title>Vibrio variabilis JCM 19239. (C206) whole genome shotgun sequence.</title>
        <authorList>
            <person name="Sawabe T."/>
            <person name="Meirelles P."/>
            <person name="Nakanishi M."/>
            <person name="Sayaka M."/>
            <person name="Hattori M."/>
            <person name="Ohkuma M."/>
        </authorList>
    </citation>
    <scope>NUCLEOTIDE SEQUENCE [LARGE SCALE GENOMIC DNA]</scope>
    <source>
        <strain evidence="2">JCM 19239</strain>
    </source>
</reference>
<sequence length="39" mass="4241">MRLLSSAIPDWLVNPKITGMAISNDNMSLAKLVIVTPET</sequence>
<proteinExistence type="predicted"/>
<keyword evidence="2" id="KW-1185">Reference proteome</keyword>
<comment type="caution">
    <text evidence="1">The sequence shown here is derived from an EMBL/GenBank/DDBJ whole genome shotgun (WGS) entry which is preliminary data.</text>
</comment>
<evidence type="ECO:0000313" key="1">
    <source>
        <dbReference type="EMBL" id="GAL29054.1"/>
    </source>
</evidence>
<organism evidence="1 2">
    <name type="scientific">Vibrio variabilis</name>
    <dbReference type="NCBI Taxonomy" id="990271"/>
    <lineage>
        <taxon>Bacteria</taxon>
        <taxon>Pseudomonadati</taxon>
        <taxon>Pseudomonadota</taxon>
        <taxon>Gammaproteobacteria</taxon>
        <taxon>Vibrionales</taxon>
        <taxon>Vibrionaceae</taxon>
        <taxon>Vibrio</taxon>
    </lineage>
</organism>
<protein>
    <submittedName>
        <fullName evidence="1">Uncharacterized protein</fullName>
    </submittedName>
</protein>
<gene>
    <name evidence="1" type="ORF">JCM19239_2389</name>
</gene>